<dbReference type="SUPFAM" id="SSF52058">
    <property type="entry name" value="L domain-like"/>
    <property type="match status" value="2"/>
</dbReference>
<feature type="domain" description="Receptor L-domain" evidence="7">
    <location>
        <begin position="52"/>
        <end position="163"/>
    </location>
</feature>
<evidence type="ECO:0000256" key="3">
    <source>
        <dbReference type="ARBA" id="ARBA00022525"/>
    </source>
</evidence>
<dbReference type="Gene3D" id="3.80.20.20">
    <property type="entry name" value="Receptor L-domain"/>
    <property type="match status" value="1"/>
</dbReference>
<keyword evidence="5" id="KW-0325">Glycoprotein</keyword>
<organism evidence="8 9">
    <name type="scientific">Kordia aestuariivivens</name>
    <dbReference type="NCBI Taxonomy" id="2759037"/>
    <lineage>
        <taxon>Bacteria</taxon>
        <taxon>Pseudomonadati</taxon>
        <taxon>Bacteroidota</taxon>
        <taxon>Flavobacteriia</taxon>
        <taxon>Flavobacteriales</taxon>
        <taxon>Flavobacteriaceae</taxon>
        <taxon>Kordia</taxon>
    </lineage>
</organism>
<dbReference type="RefSeq" id="WP_187562089.1">
    <property type="nucleotide sequence ID" value="NZ_JACGWS010000005.1"/>
</dbReference>
<evidence type="ECO:0000256" key="1">
    <source>
        <dbReference type="ARBA" id="ARBA00004191"/>
    </source>
</evidence>
<sequence>MKKILLFTMLLSILVSCTSDNNVQPAPILVFQGDLILRSQADVVAYGAQGYNVINGYLNIGDRSSDDQPIIPSDITDLSPLSSIIQVTKQIEIQSNPLLTSLSGLENLASVAGIVINSNDNMTSLNGLEGITTITDAPFPTGQVQLSGGVIAIFDNPSLASMEALGNITPQTLQQVSINDNGVTSLDGLESITSISSLGIVNNDALTSLDALQGLVTIESAIYIAGNDNLTNYCILQAPLQSNTSLSIFNVLNNQFNPTQQNIIDGNCSQ</sequence>
<feature type="signal peptide" evidence="6">
    <location>
        <begin position="1"/>
        <end position="21"/>
    </location>
</feature>
<feature type="chain" id="PRO_5046069782" description="Receptor L-domain domain-containing protein" evidence="6">
    <location>
        <begin position="22"/>
        <end position="270"/>
    </location>
</feature>
<protein>
    <recommendedName>
        <fullName evidence="7">Receptor L-domain domain-containing protein</fullName>
    </recommendedName>
</protein>
<keyword evidence="4 6" id="KW-0732">Signal</keyword>
<dbReference type="InterPro" id="IPR000494">
    <property type="entry name" value="Rcpt_L-dom"/>
</dbReference>
<dbReference type="PANTHER" id="PTHR31018:SF3">
    <property type="entry name" value="RECEPTOR PROTEIN-TYROSINE KINASE"/>
    <property type="match status" value="1"/>
</dbReference>
<keyword evidence="3" id="KW-0964">Secreted</keyword>
<evidence type="ECO:0000259" key="7">
    <source>
        <dbReference type="Pfam" id="PF01030"/>
    </source>
</evidence>
<name>A0ABR7Q909_9FLAO</name>
<dbReference type="PANTHER" id="PTHR31018">
    <property type="entry name" value="SPORULATION-SPECIFIC PROTEIN-RELATED"/>
    <property type="match status" value="1"/>
</dbReference>
<comment type="subcellular location">
    <subcellularLocation>
        <location evidence="1">Secreted</location>
        <location evidence="1">Cell wall</location>
    </subcellularLocation>
</comment>
<proteinExistence type="predicted"/>
<reference evidence="8 9" key="1">
    <citation type="submission" date="2020-07" db="EMBL/GenBank/DDBJ databases">
        <title>Description of Kordia aestuariivivens sp. nov., isolated from a tidal flat.</title>
        <authorList>
            <person name="Park S."/>
            <person name="Yoon J.-H."/>
        </authorList>
    </citation>
    <scope>NUCLEOTIDE SEQUENCE [LARGE SCALE GENOMIC DNA]</scope>
    <source>
        <strain evidence="8 9">YSTF-M3</strain>
    </source>
</reference>
<gene>
    <name evidence="8" type="ORF">H2O64_10190</name>
</gene>
<evidence type="ECO:0000313" key="8">
    <source>
        <dbReference type="EMBL" id="MBC8755042.1"/>
    </source>
</evidence>
<dbReference type="InterPro" id="IPR051648">
    <property type="entry name" value="CWI-Assembly_Regulator"/>
</dbReference>
<accession>A0ABR7Q909</accession>
<dbReference type="PROSITE" id="PS51257">
    <property type="entry name" value="PROKAR_LIPOPROTEIN"/>
    <property type="match status" value="1"/>
</dbReference>
<evidence type="ECO:0000256" key="5">
    <source>
        <dbReference type="ARBA" id="ARBA00023180"/>
    </source>
</evidence>
<dbReference type="InterPro" id="IPR036941">
    <property type="entry name" value="Rcpt_L-dom_sf"/>
</dbReference>
<keyword evidence="2" id="KW-0134">Cell wall</keyword>
<evidence type="ECO:0000256" key="6">
    <source>
        <dbReference type="SAM" id="SignalP"/>
    </source>
</evidence>
<evidence type="ECO:0000256" key="4">
    <source>
        <dbReference type="ARBA" id="ARBA00022729"/>
    </source>
</evidence>
<dbReference type="Proteomes" id="UP000619238">
    <property type="component" value="Unassembled WGS sequence"/>
</dbReference>
<evidence type="ECO:0000256" key="2">
    <source>
        <dbReference type="ARBA" id="ARBA00022512"/>
    </source>
</evidence>
<evidence type="ECO:0000313" key="9">
    <source>
        <dbReference type="Proteomes" id="UP000619238"/>
    </source>
</evidence>
<dbReference type="Pfam" id="PF01030">
    <property type="entry name" value="Recep_L_domain"/>
    <property type="match status" value="1"/>
</dbReference>
<comment type="caution">
    <text evidence="8">The sequence shown here is derived from an EMBL/GenBank/DDBJ whole genome shotgun (WGS) entry which is preliminary data.</text>
</comment>
<dbReference type="EMBL" id="JACGWS010000005">
    <property type="protein sequence ID" value="MBC8755042.1"/>
    <property type="molecule type" value="Genomic_DNA"/>
</dbReference>
<keyword evidence="9" id="KW-1185">Reference proteome</keyword>